<accession>A0ABQ3ZX15</accession>
<dbReference type="PROSITE" id="PS50075">
    <property type="entry name" value="CARRIER"/>
    <property type="match status" value="1"/>
</dbReference>
<reference evidence="2 3" key="1">
    <citation type="submission" date="2021-01" db="EMBL/GenBank/DDBJ databases">
        <title>Whole genome shotgun sequence of Actinoplanes humidus NBRC 14915.</title>
        <authorList>
            <person name="Komaki H."/>
            <person name="Tamura T."/>
        </authorList>
    </citation>
    <scope>NUCLEOTIDE SEQUENCE [LARGE SCALE GENOMIC DNA]</scope>
    <source>
        <strain evidence="2 3">NBRC 14915</strain>
    </source>
</reference>
<proteinExistence type="predicted"/>
<keyword evidence="3" id="KW-1185">Reference proteome</keyword>
<dbReference type="EMBL" id="BOMN01000087">
    <property type="protein sequence ID" value="GIE23049.1"/>
    <property type="molecule type" value="Genomic_DNA"/>
</dbReference>
<gene>
    <name evidence="2" type="ORF">Ahu01nite_061510</name>
</gene>
<dbReference type="SUPFAM" id="SSF47336">
    <property type="entry name" value="ACP-like"/>
    <property type="match status" value="1"/>
</dbReference>
<feature type="domain" description="Carrier" evidence="1">
    <location>
        <begin position="1"/>
        <end position="75"/>
    </location>
</feature>
<comment type="caution">
    <text evidence="2">The sequence shown here is derived from an EMBL/GenBank/DDBJ whole genome shotgun (WGS) entry which is preliminary data.</text>
</comment>
<evidence type="ECO:0000259" key="1">
    <source>
        <dbReference type="PROSITE" id="PS50075"/>
    </source>
</evidence>
<name>A0ABQ3ZX15_9ACTN</name>
<dbReference type="Gene3D" id="1.10.1200.10">
    <property type="entry name" value="ACP-like"/>
    <property type="match status" value="1"/>
</dbReference>
<dbReference type="RefSeq" id="WP_203840108.1">
    <property type="nucleotide sequence ID" value="NZ_BAAATV010000014.1"/>
</dbReference>
<evidence type="ECO:0000313" key="2">
    <source>
        <dbReference type="EMBL" id="GIE23049.1"/>
    </source>
</evidence>
<protein>
    <recommendedName>
        <fullName evidence="1">Carrier domain-containing protein</fullName>
    </recommendedName>
</protein>
<dbReference type="Proteomes" id="UP000603200">
    <property type="component" value="Unassembled WGS sequence"/>
</dbReference>
<dbReference type="InterPro" id="IPR009081">
    <property type="entry name" value="PP-bd_ACP"/>
</dbReference>
<sequence>MNDETLGQLLLDCGLRTADTTFDDGTELVLDSLTLVLLAHLLDERHGLIVAIEDEDGLASCTTVGDLRRFITQRSAGEHVLPEVLHGS</sequence>
<evidence type="ECO:0000313" key="3">
    <source>
        <dbReference type="Proteomes" id="UP000603200"/>
    </source>
</evidence>
<organism evidence="2 3">
    <name type="scientific">Winogradskya humida</name>
    <dbReference type="NCBI Taxonomy" id="113566"/>
    <lineage>
        <taxon>Bacteria</taxon>
        <taxon>Bacillati</taxon>
        <taxon>Actinomycetota</taxon>
        <taxon>Actinomycetes</taxon>
        <taxon>Micromonosporales</taxon>
        <taxon>Micromonosporaceae</taxon>
        <taxon>Winogradskya</taxon>
    </lineage>
</organism>
<dbReference type="InterPro" id="IPR036736">
    <property type="entry name" value="ACP-like_sf"/>
</dbReference>